<name>A0A378UDL9_BERDE</name>
<evidence type="ECO:0000313" key="3">
    <source>
        <dbReference type="Proteomes" id="UP000254651"/>
    </source>
</evidence>
<dbReference type="InterPro" id="IPR021856">
    <property type="entry name" value="DUF3465"/>
</dbReference>
<sequence length="162" mass="18243">MKKWLLLIAVAAAFLYQQFTPVGGQAEQGARQTTVQTDTRSAGRPSENADGQFEQILQQAFENRQSDIQVEGFGRVVKTLPDDNKGSRHQRFILKLSSGQTLLVAHNIDLADKIKGLKKGDTVGFYGEYEWTEQGGVIHWTHHDPKGRHADGWLEHNGKRYQ</sequence>
<reference evidence="2 3" key="1">
    <citation type="submission" date="2018-06" db="EMBL/GenBank/DDBJ databases">
        <authorList>
            <consortium name="Pathogen Informatics"/>
            <person name="Doyle S."/>
        </authorList>
    </citation>
    <scope>NUCLEOTIDE SEQUENCE [LARGE SCALE GENOMIC DNA]</scope>
    <source>
        <strain evidence="2 3">NCTC10295</strain>
    </source>
</reference>
<accession>A0A378UDL9</accession>
<feature type="region of interest" description="Disordered" evidence="1">
    <location>
        <begin position="26"/>
        <end position="48"/>
    </location>
</feature>
<dbReference type="Pfam" id="PF11948">
    <property type="entry name" value="DUF3465"/>
    <property type="match status" value="1"/>
</dbReference>
<dbReference type="AlphaFoldDB" id="A0A378UDL9"/>
<feature type="compositionally biased region" description="Polar residues" evidence="1">
    <location>
        <begin position="30"/>
        <end position="40"/>
    </location>
</feature>
<dbReference type="Proteomes" id="UP000254651">
    <property type="component" value="Unassembled WGS sequence"/>
</dbReference>
<proteinExistence type="predicted"/>
<evidence type="ECO:0000256" key="1">
    <source>
        <dbReference type="SAM" id="MobiDB-lite"/>
    </source>
</evidence>
<dbReference type="EMBL" id="UGQS01000001">
    <property type="protein sequence ID" value="STZ75494.1"/>
    <property type="molecule type" value="Genomic_DNA"/>
</dbReference>
<protein>
    <submittedName>
        <fullName evidence="2">Protein of uncharacterized function (DUF3465)</fullName>
    </submittedName>
</protein>
<evidence type="ECO:0000313" key="2">
    <source>
        <dbReference type="EMBL" id="STZ75494.1"/>
    </source>
</evidence>
<dbReference type="RefSeq" id="WP_066078889.1">
    <property type="nucleotide sequence ID" value="NZ_CP181246.1"/>
</dbReference>
<keyword evidence="3" id="KW-1185">Reference proteome</keyword>
<organism evidence="2 3">
    <name type="scientific">Bergeriella denitrificans</name>
    <name type="common">Neisseria denitrificans</name>
    <dbReference type="NCBI Taxonomy" id="494"/>
    <lineage>
        <taxon>Bacteria</taxon>
        <taxon>Pseudomonadati</taxon>
        <taxon>Pseudomonadota</taxon>
        <taxon>Betaproteobacteria</taxon>
        <taxon>Neisseriales</taxon>
        <taxon>Neisseriaceae</taxon>
        <taxon>Bergeriella</taxon>
    </lineage>
</organism>
<gene>
    <name evidence="2" type="ORF">NCTC10295_00218</name>
</gene>